<dbReference type="Gene3D" id="3.60.130.30">
    <property type="match status" value="1"/>
</dbReference>
<evidence type="ECO:0000313" key="3">
    <source>
        <dbReference type="Proteomes" id="UP001437256"/>
    </source>
</evidence>
<keyword evidence="3" id="KW-1185">Reference proteome</keyword>
<accession>A0ABR2Z9S4</accession>
<dbReference type="Proteomes" id="UP001437256">
    <property type="component" value="Unassembled WGS sequence"/>
</dbReference>
<proteinExistence type="predicted"/>
<name>A0ABR2Z9S4_9AGAR</name>
<organism evidence="2 3">
    <name type="scientific">Marasmius tenuissimus</name>
    <dbReference type="NCBI Taxonomy" id="585030"/>
    <lineage>
        <taxon>Eukaryota</taxon>
        <taxon>Fungi</taxon>
        <taxon>Dikarya</taxon>
        <taxon>Basidiomycota</taxon>
        <taxon>Agaricomycotina</taxon>
        <taxon>Agaricomycetes</taxon>
        <taxon>Agaricomycetidae</taxon>
        <taxon>Agaricales</taxon>
        <taxon>Marasmiineae</taxon>
        <taxon>Marasmiaceae</taxon>
        <taxon>Marasmius</taxon>
    </lineage>
</organism>
<gene>
    <name evidence="2" type="ORF">AAF712_014999</name>
</gene>
<reference evidence="2 3" key="1">
    <citation type="submission" date="2024-05" db="EMBL/GenBank/DDBJ databases">
        <title>A draft genome resource for the thread blight pathogen Marasmius tenuissimus strain MS-2.</title>
        <authorList>
            <person name="Yulfo-Soto G.E."/>
            <person name="Baruah I.K."/>
            <person name="Amoako-Attah I."/>
            <person name="Bukari Y."/>
            <person name="Meinhardt L.W."/>
            <person name="Bailey B.A."/>
            <person name="Cohen S.P."/>
        </authorList>
    </citation>
    <scope>NUCLEOTIDE SEQUENCE [LARGE SCALE GENOMIC DNA]</scope>
    <source>
        <strain evidence="2 3">MS-2</strain>
    </source>
</reference>
<feature type="region of interest" description="Disordered" evidence="1">
    <location>
        <begin position="253"/>
        <end position="277"/>
    </location>
</feature>
<feature type="region of interest" description="Disordered" evidence="1">
    <location>
        <begin position="45"/>
        <end position="71"/>
    </location>
</feature>
<evidence type="ECO:0000256" key="1">
    <source>
        <dbReference type="SAM" id="MobiDB-lite"/>
    </source>
</evidence>
<comment type="caution">
    <text evidence="2">The sequence shown here is derived from an EMBL/GenBank/DDBJ whole genome shotgun (WGS) entry which is preliminary data.</text>
</comment>
<protein>
    <submittedName>
        <fullName evidence="2">Uncharacterized protein</fullName>
    </submittedName>
</protein>
<sequence length="479" mass="54316">MSAPISYARVLRNKKEFGGTQVAEIVLKNFDTSALLCRRQAQQAELEGSNDDQPSLLERPTSNQRRHKSPSLTPLVQLSKPLPFASLLPSVTQRAPSSYIPDPTKTSKQLKNVRSRNCWREKRDSKRISAQQEAGTALKQCAIRKVARTLQDKKTVITLQHNLIENLEQRKGGSWTGRKVEHNDRTYTLDEVLSIPGMQLIENDGSKTIVIQDAEMRNTTTCLQIPDHSSWPDEMANFLALLDWSEEELRHQKGATKGRRGNYATTPTGISFGGGQTSPGNFAQTDIEKQIWEKVYAHPFYQRVLRYANHGMKSYYPKLERLYTNVKEKIRINNPSLVDPLPKCCFSACNLNMGRAVTLQHTDFLNLLFGQCAVLSMGDFNYKKGGHIVLWDFGLVIEFPPGSMILLPSALVEHSNVSIAGHERRSSITFYSASGLFRWVTNGYMSDKEFKARASTKMRQRWDEHRANLWKDGLELLSK</sequence>
<evidence type="ECO:0000313" key="2">
    <source>
        <dbReference type="EMBL" id="KAL0058331.1"/>
    </source>
</evidence>
<dbReference type="EMBL" id="JBBXMP010000330">
    <property type="protein sequence ID" value="KAL0058331.1"/>
    <property type="molecule type" value="Genomic_DNA"/>
</dbReference>